<dbReference type="Proteomes" id="UP001586593">
    <property type="component" value="Unassembled WGS sequence"/>
</dbReference>
<sequence length="89" mass="9701">MESPWLGGLCILSHQPIRAGQTFDLTNPVSQPPPITPPPLNCSSLFGVPVGDDVIMEEAPPSKLPDLRARPVKMIKLFGLVRPSLFNTR</sequence>
<organism evidence="1 2">
    <name type="scientific">Phialemonium thermophilum</name>
    <dbReference type="NCBI Taxonomy" id="223376"/>
    <lineage>
        <taxon>Eukaryota</taxon>
        <taxon>Fungi</taxon>
        <taxon>Dikarya</taxon>
        <taxon>Ascomycota</taxon>
        <taxon>Pezizomycotina</taxon>
        <taxon>Sordariomycetes</taxon>
        <taxon>Sordariomycetidae</taxon>
        <taxon>Cephalothecales</taxon>
        <taxon>Cephalothecaceae</taxon>
        <taxon>Phialemonium</taxon>
    </lineage>
</organism>
<accession>A0ABR3XRE1</accession>
<name>A0ABR3XRE1_9PEZI</name>
<evidence type="ECO:0000313" key="1">
    <source>
        <dbReference type="EMBL" id="KAL1878566.1"/>
    </source>
</evidence>
<dbReference type="EMBL" id="JAZHXJ010000052">
    <property type="protein sequence ID" value="KAL1878566.1"/>
    <property type="molecule type" value="Genomic_DNA"/>
</dbReference>
<comment type="caution">
    <text evidence="1">The sequence shown here is derived from an EMBL/GenBank/DDBJ whole genome shotgun (WGS) entry which is preliminary data.</text>
</comment>
<evidence type="ECO:0000313" key="2">
    <source>
        <dbReference type="Proteomes" id="UP001586593"/>
    </source>
</evidence>
<gene>
    <name evidence="1" type="ORF">VTK73DRAFT_7831</name>
</gene>
<protein>
    <submittedName>
        <fullName evidence="1">Uncharacterized protein</fullName>
    </submittedName>
</protein>
<proteinExistence type="predicted"/>
<keyword evidence="2" id="KW-1185">Reference proteome</keyword>
<reference evidence="1 2" key="1">
    <citation type="journal article" date="2024" name="Commun. Biol.">
        <title>Comparative genomic analysis of thermophilic fungi reveals convergent evolutionary adaptations and gene losses.</title>
        <authorList>
            <person name="Steindorff A.S."/>
            <person name="Aguilar-Pontes M.V."/>
            <person name="Robinson A.J."/>
            <person name="Andreopoulos B."/>
            <person name="LaButti K."/>
            <person name="Kuo A."/>
            <person name="Mondo S."/>
            <person name="Riley R."/>
            <person name="Otillar R."/>
            <person name="Haridas S."/>
            <person name="Lipzen A."/>
            <person name="Grimwood J."/>
            <person name="Schmutz J."/>
            <person name="Clum A."/>
            <person name="Reid I.D."/>
            <person name="Moisan M.C."/>
            <person name="Butler G."/>
            <person name="Nguyen T.T.M."/>
            <person name="Dewar K."/>
            <person name="Conant G."/>
            <person name="Drula E."/>
            <person name="Henrissat B."/>
            <person name="Hansel C."/>
            <person name="Singer S."/>
            <person name="Hutchinson M.I."/>
            <person name="de Vries R.P."/>
            <person name="Natvig D.O."/>
            <person name="Powell A.J."/>
            <person name="Tsang A."/>
            <person name="Grigoriev I.V."/>
        </authorList>
    </citation>
    <scope>NUCLEOTIDE SEQUENCE [LARGE SCALE GENOMIC DNA]</scope>
    <source>
        <strain evidence="1 2">ATCC 24622</strain>
    </source>
</reference>